<evidence type="ECO:0000313" key="9">
    <source>
        <dbReference type="EMBL" id="MEX1666194.1"/>
    </source>
</evidence>
<dbReference type="EMBL" id="JBFRYB010000001">
    <property type="protein sequence ID" value="MEX1666194.1"/>
    <property type="molecule type" value="Genomic_DNA"/>
</dbReference>
<dbReference type="InterPro" id="IPR051909">
    <property type="entry name" value="MFP_Cation_Efflux"/>
</dbReference>
<accession>A0ABV3TY63</accession>
<dbReference type="InterPro" id="IPR006143">
    <property type="entry name" value="RND_pump_MFP"/>
</dbReference>
<feature type="chain" id="PRO_5046908412" evidence="3">
    <location>
        <begin position="28"/>
        <end position="415"/>
    </location>
</feature>
<sequence length="415" mass="45396">MKPTSKTAISVFLGALIGAAGVWIATAGNTDMGAEQAGDAKPMYWVAPMDPNYKSDLPGKSPMGMDLIPVYSNDADTEIGSVVISPNVVNNLGVRLATVTRGQLASTIDTVGYVQYDEDRLIHIHPRVEGWVEQLYVKAAGDPVAKGEPLYALYSPTLVNAQEELLLALKRNNAILIQAAVERLAALDVPPATIKQLRATGKVSQTVTITAAQSGVVDDLNVREGMFVKPGMSVMSIGMLEHIWVIGEVFERQATVVKVGDTVSMRLDYLPGREWQSTVDYIYPSLNMKTRTAQVRVHINNRDKFLRPGMFAQLNIETDPLEQALLIPREALIRTGNQSRVVLAQGEGRFKSIEVEVGRVADTQAEIISGLHEGDRIVSSAQFLIDSESSKTSDFKRMNHDLMLMDDSQGQQESM</sequence>
<evidence type="ECO:0000259" key="8">
    <source>
        <dbReference type="Pfam" id="PF25975"/>
    </source>
</evidence>
<organism evidence="9 10">
    <name type="scientific">Zhongshania arctica</name>
    <dbReference type="NCBI Taxonomy" id="3238302"/>
    <lineage>
        <taxon>Bacteria</taxon>
        <taxon>Pseudomonadati</taxon>
        <taxon>Pseudomonadota</taxon>
        <taxon>Gammaproteobacteria</taxon>
        <taxon>Cellvibrionales</taxon>
        <taxon>Spongiibacteraceae</taxon>
        <taxon>Zhongshania</taxon>
    </lineage>
</organism>
<dbReference type="RefSeq" id="WP_368376278.1">
    <property type="nucleotide sequence ID" value="NZ_JBFRYB010000001.1"/>
</dbReference>
<dbReference type="Pfam" id="PF25869">
    <property type="entry name" value="3HB_CusB"/>
    <property type="match status" value="1"/>
</dbReference>
<gene>
    <name evidence="9" type="ORF">AB4875_11920</name>
</gene>
<dbReference type="Pfam" id="PF25954">
    <property type="entry name" value="Beta-barrel_RND_2"/>
    <property type="match status" value="1"/>
</dbReference>
<dbReference type="InterPro" id="IPR045800">
    <property type="entry name" value="HMBD"/>
</dbReference>
<dbReference type="Proteomes" id="UP001557484">
    <property type="component" value="Unassembled WGS sequence"/>
</dbReference>
<dbReference type="InterPro" id="IPR058791">
    <property type="entry name" value="3HB_CusB"/>
</dbReference>
<evidence type="ECO:0000259" key="5">
    <source>
        <dbReference type="Pfam" id="PF25869"/>
    </source>
</evidence>
<evidence type="ECO:0000259" key="6">
    <source>
        <dbReference type="Pfam" id="PF25919"/>
    </source>
</evidence>
<feature type="domain" description="CusB-like three alpha-helical bundle" evidence="5">
    <location>
        <begin position="158"/>
        <end position="205"/>
    </location>
</feature>
<protein>
    <submittedName>
        <fullName evidence="9">Efflux RND transporter periplasmic adaptor subunit</fullName>
    </submittedName>
</protein>
<feature type="domain" description="CusB-like beta-barrel" evidence="7">
    <location>
        <begin position="243"/>
        <end position="318"/>
    </location>
</feature>
<evidence type="ECO:0000259" key="7">
    <source>
        <dbReference type="Pfam" id="PF25954"/>
    </source>
</evidence>
<dbReference type="NCBIfam" id="TIGR01730">
    <property type="entry name" value="RND_mfp"/>
    <property type="match status" value="1"/>
</dbReference>
<dbReference type="InterPro" id="IPR058792">
    <property type="entry name" value="Beta-barrel_RND_2"/>
</dbReference>
<dbReference type="Pfam" id="PF19335">
    <property type="entry name" value="HMBD"/>
    <property type="match status" value="1"/>
</dbReference>
<evidence type="ECO:0000256" key="2">
    <source>
        <dbReference type="ARBA" id="ARBA00022448"/>
    </source>
</evidence>
<evidence type="ECO:0000256" key="3">
    <source>
        <dbReference type="SAM" id="SignalP"/>
    </source>
</evidence>
<proteinExistence type="inferred from homology"/>
<evidence type="ECO:0000256" key="1">
    <source>
        <dbReference type="ARBA" id="ARBA00009477"/>
    </source>
</evidence>
<feature type="signal peptide" evidence="3">
    <location>
        <begin position="1"/>
        <end position="27"/>
    </location>
</feature>
<dbReference type="PANTHER" id="PTHR30097:SF15">
    <property type="entry name" value="CATION EFFLUX SYSTEM PROTEIN CUSB"/>
    <property type="match status" value="1"/>
</dbReference>
<name>A0ABV3TY63_9GAMM</name>
<dbReference type="Gene3D" id="2.40.30.170">
    <property type="match status" value="1"/>
</dbReference>
<dbReference type="Pfam" id="PF25975">
    <property type="entry name" value="CzcB_C"/>
    <property type="match status" value="1"/>
</dbReference>
<keyword evidence="3" id="KW-0732">Signal</keyword>
<feature type="domain" description="CzcB-like C-terminal circularly permuted SH3-like" evidence="8">
    <location>
        <begin position="327"/>
        <end position="385"/>
    </location>
</feature>
<dbReference type="SUPFAM" id="SSF111369">
    <property type="entry name" value="HlyD-like secretion proteins"/>
    <property type="match status" value="1"/>
</dbReference>
<dbReference type="InterPro" id="IPR058649">
    <property type="entry name" value="CzcB_C"/>
</dbReference>
<keyword evidence="10" id="KW-1185">Reference proteome</keyword>
<evidence type="ECO:0000259" key="4">
    <source>
        <dbReference type="Pfam" id="PF19335"/>
    </source>
</evidence>
<dbReference type="PANTHER" id="PTHR30097">
    <property type="entry name" value="CATION EFFLUX SYSTEM PROTEIN CUSB"/>
    <property type="match status" value="1"/>
</dbReference>
<feature type="domain" description="CusB-like barrel-sandwich hybrid" evidence="6">
    <location>
        <begin position="123"/>
        <end position="237"/>
    </location>
</feature>
<comment type="similarity">
    <text evidence="1">Belongs to the membrane fusion protein (MFP) (TC 8.A.1) family.</text>
</comment>
<keyword evidence="2" id="KW-0813">Transport</keyword>
<comment type="caution">
    <text evidence="9">The sequence shown here is derived from an EMBL/GenBank/DDBJ whole genome shotgun (WGS) entry which is preliminary data.</text>
</comment>
<dbReference type="Pfam" id="PF25919">
    <property type="entry name" value="BSH_CusB"/>
    <property type="match status" value="1"/>
</dbReference>
<evidence type="ECO:0000313" key="10">
    <source>
        <dbReference type="Proteomes" id="UP001557484"/>
    </source>
</evidence>
<feature type="domain" description="Heavy metal binding" evidence="4">
    <location>
        <begin position="44"/>
        <end position="70"/>
    </location>
</feature>
<dbReference type="Gene3D" id="6.10.140.730">
    <property type="match status" value="1"/>
</dbReference>
<dbReference type="InterPro" id="IPR058790">
    <property type="entry name" value="BSH_CusB"/>
</dbReference>
<dbReference type="Gene3D" id="2.40.420.20">
    <property type="match status" value="1"/>
</dbReference>
<reference evidence="9 10" key="1">
    <citation type="journal article" date="2011" name="Int. J. Syst. Evol. Microbiol.">
        <title>Zhongshania antarctica gen. nov., sp. nov. and Zhongshania guokunii sp. nov., gammaproteobacteria respectively isolated from coastal attached (fast) ice and surface seawater of the Antarctic.</title>
        <authorList>
            <person name="Li H.J."/>
            <person name="Zhang X.Y."/>
            <person name="Chen C.X."/>
            <person name="Zhang Y.J."/>
            <person name="Gao Z.M."/>
            <person name="Yu Y."/>
            <person name="Chen X.L."/>
            <person name="Chen B."/>
            <person name="Zhang Y.Z."/>
        </authorList>
    </citation>
    <scope>NUCLEOTIDE SEQUENCE [LARGE SCALE GENOMIC DNA]</scope>
    <source>
        <strain evidence="9 10">R06B22</strain>
    </source>
</reference>
<dbReference type="Gene3D" id="2.40.50.100">
    <property type="match status" value="1"/>
</dbReference>